<feature type="region of interest" description="Disordered" evidence="5">
    <location>
        <begin position="133"/>
        <end position="184"/>
    </location>
</feature>
<dbReference type="InterPro" id="IPR048741">
    <property type="entry name" value="Pus10-like_C"/>
</dbReference>
<dbReference type="InterPro" id="IPR039894">
    <property type="entry name" value="Pus10-like"/>
</dbReference>
<dbReference type="EC" id="5.4.99.25" evidence="2"/>
<dbReference type="InterPro" id="IPR020103">
    <property type="entry name" value="PsdUridine_synth_cat_dom_sf"/>
</dbReference>
<feature type="region of interest" description="Disordered" evidence="5">
    <location>
        <begin position="238"/>
        <end position="264"/>
    </location>
</feature>
<comment type="caution">
    <text evidence="7">The sequence shown here is derived from an EMBL/GenBank/DDBJ whole genome shotgun (WGS) entry which is preliminary data.</text>
</comment>
<keyword evidence="8" id="KW-1185">Reference proteome</keyword>
<dbReference type="Pfam" id="PF21238">
    <property type="entry name" value="Pus10_C"/>
    <property type="match status" value="1"/>
</dbReference>
<gene>
    <name evidence="7" type="primary">PLEST006221</name>
    <name evidence="7" type="ORF">PLESTB_000907300</name>
</gene>
<sequence>MATGGRKQVYVLNTAVRKLAGRFQAADPGPFLEAAASLACDGVCCRCLLRLVGHSMMDDYALTAPTKAQVVETLDPKRSRDSGGGDASASPKPQPRAEGDPSASPPPPPTTTMTTVCPACFGLLPALLDEQQPQQLQTNETTNSSATAASAAETAPAGGASAPAPAAPVAGPAAAAGPAAPATGTSGVDLAWLRIQHKALPGAAGCRTGPAAGHERLQGWPSAAALAAAIRRQAEEGSPDNAALAAAAAAAAAPPPHPHGGDVAMAETDAAAGTAGAAAAAPPLPPGAQLGPRLPLKSFNLEVGAVPAASAVRDVAMQAWMVAFCEARGAQCRGWRAADMVPLPAVLRRALPAALSPHLGAPSAAPQSASMTVSVVALDGEEGLQELRVLAEQRSAGQHGRRHHQQYQYRQNKRQRGPMGQQQQQQGAAERGGERETENGGAAAEGARGQAKVAEEERVMSWEAAGAAAAGLPRAVLTRLFPWPPLPLAERRRLQQQPQAQAAAAAEVAAPVAGSDGSGSTAVAADGAGATPGEVPVEAAVAAGGGAEAGDVTAAAAAAAAATLPSVYVRAVHAPLLLAGRYCKLRRHMPQCPWFVLATGARIGGTSVQEAIEQFVLPLYGTATAKMITGGREDADVRMLGAGRPFVLEVQAPVRGHPPEEEFRRTEQRMRDSKCGVSVQGLTPCQPSALESIKAAEESKEKTYRALCWAETPVPEEDLRALEGLGRVEAAQDTPVRVLHRRAAKIRPKWLRVESATPVPGQPHYFVLQLRTQAGAYVKEFCHGDFGRCRPSMGDLLGQIQSKRAAAAATAAAATATAAAADVAGGPAEDGATAVPPAAEDATKPDTAARPGSGGGAGGGGNDAFVRVEIVQLDVIDVHLENWP</sequence>
<dbReference type="AlphaFoldDB" id="A0A9W6BN54"/>
<dbReference type="EMBL" id="BRXU01000011">
    <property type="protein sequence ID" value="GLC54800.1"/>
    <property type="molecule type" value="Genomic_DNA"/>
</dbReference>
<feature type="region of interest" description="Disordered" evidence="5">
    <location>
        <begin position="71"/>
        <end position="115"/>
    </location>
</feature>
<dbReference type="Gene3D" id="3.30.70.3190">
    <property type="match status" value="1"/>
</dbReference>
<dbReference type="PROSITE" id="PS50096">
    <property type="entry name" value="IQ"/>
    <property type="match status" value="1"/>
</dbReference>
<dbReference type="PANTHER" id="PTHR21568">
    <property type="entry name" value="TRNA PSEUDOURIDINE SYNTHASE PUS10"/>
    <property type="match status" value="1"/>
</dbReference>
<dbReference type="GO" id="GO:0160148">
    <property type="term" value="F:tRNA pseudouridine(55) synthase activity"/>
    <property type="evidence" value="ECO:0007669"/>
    <property type="project" value="UniProtKB-EC"/>
</dbReference>
<feature type="compositionally biased region" description="Gly residues" evidence="5">
    <location>
        <begin position="852"/>
        <end position="861"/>
    </location>
</feature>
<evidence type="ECO:0000256" key="3">
    <source>
        <dbReference type="ARBA" id="ARBA00022694"/>
    </source>
</evidence>
<name>A0A9W6BN54_9CHLO</name>
<dbReference type="FunFam" id="3.30.70.2510:FF:000001">
    <property type="entry name" value="tRNA pseudouridine synthase Pus10"/>
    <property type="match status" value="1"/>
</dbReference>
<reference evidence="7 8" key="1">
    <citation type="journal article" date="2023" name="Commun. Biol.">
        <title>Reorganization of the ancestral sex-determining regions during the evolution of trioecy in Pleodorina starrii.</title>
        <authorList>
            <person name="Takahashi K."/>
            <person name="Suzuki S."/>
            <person name="Kawai-Toyooka H."/>
            <person name="Yamamoto K."/>
            <person name="Hamaji T."/>
            <person name="Ootsuki R."/>
            <person name="Yamaguchi H."/>
            <person name="Kawachi M."/>
            <person name="Higashiyama T."/>
            <person name="Nozaki H."/>
        </authorList>
    </citation>
    <scope>NUCLEOTIDE SEQUENCE [LARGE SCALE GENOMIC DNA]</scope>
    <source>
        <strain evidence="7 8">NIES-4479</strain>
    </source>
</reference>
<organism evidence="7 8">
    <name type="scientific">Pleodorina starrii</name>
    <dbReference type="NCBI Taxonomy" id="330485"/>
    <lineage>
        <taxon>Eukaryota</taxon>
        <taxon>Viridiplantae</taxon>
        <taxon>Chlorophyta</taxon>
        <taxon>core chlorophytes</taxon>
        <taxon>Chlorophyceae</taxon>
        <taxon>CS clade</taxon>
        <taxon>Chlamydomonadales</taxon>
        <taxon>Volvocaceae</taxon>
        <taxon>Pleodorina</taxon>
    </lineage>
</organism>
<feature type="compositionally biased region" description="Low complexity" evidence="5">
    <location>
        <begin position="495"/>
        <end position="513"/>
    </location>
</feature>
<feature type="region of interest" description="Disordered" evidence="5">
    <location>
        <begin position="825"/>
        <end position="861"/>
    </location>
</feature>
<feature type="compositionally biased region" description="Low complexity" evidence="5">
    <location>
        <begin position="439"/>
        <end position="451"/>
    </location>
</feature>
<dbReference type="Proteomes" id="UP001165080">
    <property type="component" value="Unassembled WGS sequence"/>
</dbReference>
<dbReference type="GO" id="GO:0031119">
    <property type="term" value="P:tRNA pseudouridine synthesis"/>
    <property type="evidence" value="ECO:0007669"/>
    <property type="project" value="TreeGrafter"/>
</dbReference>
<feature type="compositionally biased region" description="Low complexity" evidence="5">
    <location>
        <begin position="242"/>
        <end position="252"/>
    </location>
</feature>
<feature type="domain" description="Pus10-like C-terminal" evidence="6">
    <location>
        <begin position="578"/>
        <end position="799"/>
    </location>
</feature>
<evidence type="ECO:0000259" key="6">
    <source>
        <dbReference type="Pfam" id="PF21238"/>
    </source>
</evidence>
<feature type="region of interest" description="Disordered" evidence="5">
    <location>
        <begin position="493"/>
        <end position="529"/>
    </location>
</feature>
<feature type="compositionally biased region" description="Low complexity" evidence="5">
    <location>
        <begin position="138"/>
        <end position="184"/>
    </location>
</feature>
<protein>
    <recommendedName>
        <fullName evidence="2">tRNA pseudouridine(55) synthase</fullName>
        <ecNumber evidence="2">5.4.99.25</ecNumber>
    </recommendedName>
</protein>
<feature type="region of interest" description="Disordered" evidence="5">
    <location>
        <begin position="393"/>
        <end position="452"/>
    </location>
</feature>
<proteinExistence type="inferred from homology"/>
<dbReference type="SUPFAM" id="SSF55120">
    <property type="entry name" value="Pseudouridine synthase"/>
    <property type="match status" value="1"/>
</dbReference>
<dbReference type="Gene3D" id="3.30.70.2510">
    <property type="match status" value="1"/>
</dbReference>
<feature type="compositionally biased region" description="Low complexity" evidence="5">
    <location>
        <begin position="417"/>
        <end position="429"/>
    </location>
</feature>
<feature type="compositionally biased region" description="Basic and acidic residues" evidence="5">
    <location>
        <begin position="74"/>
        <end position="83"/>
    </location>
</feature>
<evidence type="ECO:0000256" key="4">
    <source>
        <dbReference type="ARBA" id="ARBA00023235"/>
    </source>
</evidence>
<keyword evidence="3" id="KW-0819">tRNA processing</keyword>
<keyword evidence="4" id="KW-0413">Isomerase</keyword>
<evidence type="ECO:0000256" key="1">
    <source>
        <dbReference type="ARBA" id="ARBA00009652"/>
    </source>
</evidence>
<dbReference type="OrthoDB" id="271937at2759"/>
<evidence type="ECO:0000313" key="8">
    <source>
        <dbReference type="Proteomes" id="UP001165080"/>
    </source>
</evidence>
<evidence type="ECO:0000256" key="2">
    <source>
        <dbReference type="ARBA" id="ARBA00012787"/>
    </source>
</evidence>
<evidence type="ECO:0000256" key="5">
    <source>
        <dbReference type="SAM" id="MobiDB-lite"/>
    </source>
</evidence>
<accession>A0A9W6BN54</accession>
<evidence type="ECO:0000313" key="7">
    <source>
        <dbReference type="EMBL" id="GLC54800.1"/>
    </source>
</evidence>
<dbReference type="PANTHER" id="PTHR21568:SF0">
    <property type="entry name" value="TRNA PSEUDOURIDINE SYNTHASE PUS10"/>
    <property type="match status" value="1"/>
</dbReference>
<dbReference type="GO" id="GO:0003723">
    <property type="term" value="F:RNA binding"/>
    <property type="evidence" value="ECO:0007669"/>
    <property type="project" value="InterPro"/>
</dbReference>
<feature type="compositionally biased region" description="Basic residues" evidence="5">
    <location>
        <begin position="399"/>
        <end position="416"/>
    </location>
</feature>
<comment type="similarity">
    <text evidence="1">Belongs to the pseudouridine synthase Pus10 family.</text>
</comment>